<dbReference type="NCBIfam" id="TIGR01665">
    <property type="entry name" value="put_anti_recept"/>
    <property type="match status" value="1"/>
</dbReference>
<dbReference type="InterPro" id="IPR044051">
    <property type="entry name" value="Prophage_tail_N"/>
</dbReference>
<name>A0A7G9W8A5_ALKCA</name>
<dbReference type="EMBL" id="CP058559">
    <property type="protein sequence ID" value="QNO14917.1"/>
    <property type="molecule type" value="Genomic_DNA"/>
</dbReference>
<proteinExistence type="predicted"/>
<dbReference type="Proteomes" id="UP000516160">
    <property type="component" value="Chromosome"/>
</dbReference>
<accession>A0A7G9W8A5</accession>
<evidence type="ECO:0000259" key="2">
    <source>
        <dbReference type="Pfam" id="PF18994"/>
    </source>
</evidence>
<reference evidence="3 4" key="1">
    <citation type="submission" date="2020-07" db="EMBL/GenBank/DDBJ databases">
        <title>Alkalicella. sp. LB2 genome.</title>
        <authorList>
            <person name="Postec A."/>
            <person name="Quemeneur M."/>
        </authorList>
    </citation>
    <scope>NUCLEOTIDE SEQUENCE [LARGE SCALE GENOMIC DNA]</scope>
    <source>
        <strain evidence="3 4">LB2</strain>
    </source>
</reference>
<dbReference type="InterPro" id="IPR007119">
    <property type="entry name" value="Phage_tail_spike_N"/>
</dbReference>
<dbReference type="Pfam" id="PF06605">
    <property type="entry name" value="Prophage_tail"/>
    <property type="match status" value="1"/>
</dbReference>
<keyword evidence="4" id="KW-1185">Reference proteome</keyword>
<feature type="domain" description="Prophage endopeptidase tail N-terminal" evidence="2">
    <location>
        <begin position="2"/>
        <end position="65"/>
    </location>
</feature>
<feature type="domain" description="Tail spike" evidence="1">
    <location>
        <begin position="86"/>
        <end position="325"/>
    </location>
</feature>
<dbReference type="Pfam" id="PF18994">
    <property type="entry name" value="Prophage_tailD1"/>
    <property type="match status" value="1"/>
</dbReference>
<protein>
    <submittedName>
        <fullName evidence="3">Phage tail protein</fullName>
    </submittedName>
</protein>
<sequence>MLILYDKNHNKGSPLKLAKEPKVERELSGMETLSFYYPETKSLNIKEECYIRTKNQEYVIKETNNLTPQWLYVNAQINLEDIRGKPIENYEVVNSTITDAINLALTGTGWTLEFTNISRRRTVRRSNCNGYDVLENIRKTFRAELVYDAVNRKIYAYDKLGQDKGAYFSDELNLKKLTVQGNSYDFYTRIIPIGKDGLKINEVNNGVDYVENNQYSSKIITLIWEDNRYTDPQILKEDAIAKLEELSKPICSYIADIYDRAKMSDKYKDILDFNLGDTITIINKDTQTKEKQRVVKTIEFLDEPERNSCEIANRTLKFEDLQVGIMEAADTLSQITTEDGMVYDYKINFDPIRQEFGQIVAEKASITELIAAVARIGTLEVTSATITQLDTEIARINDLYTIKANVGELTAAVGRISILESDVASIDTILAKNVFAELAQFGQILAGSSIIAEGAIGSAQISDLSASKLTAGIINAAQVTIQGTDGRLRIVNNRLQVFSGTTQLFERVALGDVHGDGSEYGLLVRGADGQTTLFDNNGLTDKGFTDGYNKLDDNSLNPVKLDIAQVVTRINEGTTTIESSKIYMDNKTLDVAIGTIETTINSHGQSINSQGAQITALNNAIQLKVDTQTYTSDLDNINSQLSTQSSAISLLQGEVAIKVTQTDINNAVNPLDSRITSAEGTLVTHATQIAARVTTTVYNSGIADAKDYADERANAAQNAAISHTDTQFNILNGAIQLKVDENIYTSKMQQVDGTLQSVDAAISSHSSQLNLLSNEIALKVSETDIDGNYLIGKINLTGTTAKIQASKINLVGAVTVLSDITGNLGTITAGTINGITINSVNLNSATINGGNIVLSGDTSGVQALVINSNTHPDRASRFSGGSIQMMNGSQVTVWLTNLLGGLLSIVDSNNNDNKVELFASLGGGRVNCGSLMVRGGAEVNGTLIAGSLSATNLSVGGKNVWNFMRGESVNGVDMNTVLSTGFYHGFSQTNSAFNSISTFIVINYSNDWIVQIQFAPKAAIEAWIRARHSGTTWTAWKRFIA</sequence>
<dbReference type="CDD" id="cd19958">
    <property type="entry name" value="pyocin_knob"/>
    <property type="match status" value="1"/>
</dbReference>
<dbReference type="KEGG" id="acae:HYG86_09095"/>
<evidence type="ECO:0000259" key="1">
    <source>
        <dbReference type="Pfam" id="PF06605"/>
    </source>
</evidence>
<organism evidence="3 4">
    <name type="scientific">Alkalicella caledoniensis</name>
    <dbReference type="NCBI Taxonomy" id="2731377"/>
    <lineage>
        <taxon>Bacteria</taxon>
        <taxon>Bacillati</taxon>
        <taxon>Bacillota</taxon>
        <taxon>Clostridia</taxon>
        <taxon>Eubacteriales</taxon>
        <taxon>Proteinivoracaceae</taxon>
        <taxon>Alkalicella</taxon>
    </lineage>
</organism>
<evidence type="ECO:0000313" key="4">
    <source>
        <dbReference type="Proteomes" id="UP000516160"/>
    </source>
</evidence>
<gene>
    <name evidence="3" type="ORF">HYG86_09095</name>
</gene>
<dbReference type="RefSeq" id="WP_213165281.1">
    <property type="nucleotide sequence ID" value="NZ_CP058559.1"/>
</dbReference>
<dbReference type="InterPro" id="IPR010572">
    <property type="entry name" value="Tail_dom"/>
</dbReference>
<dbReference type="AlphaFoldDB" id="A0A7G9W8A5"/>
<evidence type="ECO:0000313" key="3">
    <source>
        <dbReference type="EMBL" id="QNO14917.1"/>
    </source>
</evidence>